<dbReference type="GO" id="GO:0046872">
    <property type="term" value="F:metal ion binding"/>
    <property type="evidence" value="ECO:0007669"/>
    <property type="project" value="UniProtKB-KW"/>
</dbReference>
<feature type="binding site" evidence="6">
    <location>
        <position position="16"/>
    </location>
    <ligand>
        <name>Zn(2+)</name>
        <dbReference type="ChEBI" id="CHEBI:29105"/>
    </ligand>
</feature>
<keyword evidence="6" id="KW-0479">Metal-binding</keyword>
<feature type="domain" description="PDZ GRASP-type" evidence="7">
    <location>
        <begin position="109"/>
        <end position="170"/>
    </location>
</feature>
<keyword evidence="5" id="KW-0472">Membrane</keyword>
<evidence type="ECO:0000313" key="8">
    <source>
        <dbReference type="EMBL" id="VDM25171.1"/>
    </source>
</evidence>
<dbReference type="GO" id="GO:0007030">
    <property type="term" value="P:Golgi organization"/>
    <property type="evidence" value="ECO:0007669"/>
    <property type="project" value="TreeGrafter"/>
</dbReference>
<comment type="subcellular location">
    <subcellularLocation>
        <location evidence="1">Golgi apparatus membrane</location>
    </subcellularLocation>
</comment>
<dbReference type="GO" id="GO:0000139">
    <property type="term" value="C:Golgi membrane"/>
    <property type="evidence" value="ECO:0007669"/>
    <property type="project" value="UniProtKB-SubCell"/>
</dbReference>
<dbReference type="PANTHER" id="PTHR12893:SF0">
    <property type="entry name" value="GRASP65"/>
    <property type="match status" value="1"/>
</dbReference>
<reference evidence="8 9" key="2">
    <citation type="submission" date="2018-11" db="EMBL/GenBank/DDBJ databases">
        <authorList>
            <consortium name="Pathogen Informatics"/>
        </authorList>
    </citation>
    <scope>NUCLEOTIDE SEQUENCE [LARGE SCALE GENOMIC DNA]</scope>
</reference>
<dbReference type="InterPro" id="IPR024958">
    <property type="entry name" value="GRASP_PDZ"/>
</dbReference>
<gene>
    <name evidence="8" type="ORF">TTAC_LOCUS4554</name>
</gene>
<keyword evidence="3" id="KW-0677">Repeat</keyword>
<dbReference type="FunFam" id="2.30.42.10:FF:000056">
    <property type="entry name" value="Golgi reassembly-stacking protein 2 isoform 1"/>
    <property type="match status" value="1"/>
</dbReference>
<dbReference type="EMBL" id="UYWX01004751">
    <property type="protein sequence ID" value="VDM25171.1"/>
    <property type="molecule type" value="Genomic_DNA"/>
</dbReference>
<reference evidence="10" key="1">
    <citation type="submission" date="2017-02" db="UniProtKB">
        <authorList>
            <consortium name="WormBaseParasite"/>
        </authorList>
    </citation>
    <scope>IDENTIFICATION</scope>
</reference>
<protein>
    <submittedName>
        <fullName evidence="10">GRASP55_65 domain-containing protein</fullName>
    </submittedName>
</protein>
<name>A0A0R3WUX9_HYDTA</name>
<dbReference type="PANTHER" id="PTHR12893">
    <property type="entry name" value="GOLGI REASSEMBLY STACKING PROTEIN GRASP"/>
    <property type="match status" value="1"/>
</dbReference>
<dbReference type="Proteomes" id="UP000274429">
    <property type="component" value="Unassembled WGS sequence"/>
</dbReference>
<keyword evidence="9" id="KW-1185">Reference proteome</keyword>
<dbReference type="InterPro" id="IPR007583">
    <property type="entry name" value="GRASP55_65"/>
</dbReference>
<evidence type="ECO:0000256" key="2">
    <source>
        <dbReference type="ARBA" id="ARBA00007144"/>
    </source>
</evidence>
<sequence>MGSASSSLDSSTAGYHILKVQDGSPGQKAGLEAFFDFIVSVGDIRLHQDNESIKDVLAKYKDTPMRLEVYSSKTQEFREVTLIPSSDWGGQGLLGLSIRYCSFKGASENVWHVLEVSPGSPAAMAGLQPFTDYIIGTDALLNDVSIRFTVSLVASRYKTLIFYLSIFSGS</sequence>
<dbReference type="PROSITE" id="PS51865">
    <property type="entry name" value="PDZ_GRASP"/>
    <property type="match status" value="2"/>
</dbReference>
<comment type="similarity">
    <text evidence="2">Belongs to the GORASP family.</text>
</comment>
<evidence type="ECO:0000313" key="10">
    <source>
        <dbReference type="WBParaSite" id="TTAC_0000456901-mRNA-1"/>
    </source>
</evidence>
<dbReference type="STRING" id="6205.A0A0R3WUX9"/>
<keyword evidence="4" id="KW-0333">Golgi apparatus</keyword>
<keyword evidence="6" id="KW-0862">Zinc</keyword>
<dbReference type="WBParaSite" id="TTAC_0000456901-mRNA-1">
    <property type="protein sequence ID" value="TTAC_0000456901-mRNA-1"/>
    <property type="gene ID" value="TTAC_0000456901"/>
</dbReference>
<dbReference type="Gene3D" id="2.30.42.10">
    <property type="match status" value="2"/>
</dbReference>
<organism evidence="10">
    <name type="scientific">Hydatigena taeniaeformis</name>
    <name type="common">Feline tapeworm</name>
    <name type="synonym">Taenia taeniaeformis</name>
    <dbReference type="NCBI Taxonomy" id="6205"/>
    <lineage>
        <taxon>Eukaryota</taxon>
        <taxon>Metazoa</taxon>
        <taxon>Spiralia</taxon>
        <taxon>Lophotrochozoa</taxon>
        <taxon>Platyhelminthes</taxon>
        <taxon>Cestoda</taxon>
        <taxon>Eucestoda</taxon>
        <taxon>Cyclophyllidea</taxon>
        <taxon>Taeniidae</taxon>
        <taxon>Hydatigera</taxon>
    </lineage>
</organism>
<evidence type="ECO:0000259" key="7">
    <source>
        <dbReference type="PROSITE" id="PS51865"/>
    </source>
</evidence>
<evidence type="ECO:0000256" key="5">
    <source>
        <dbReference type="ARBA" id="ARBA00023136"/>
    </source>
</evidence>
<evidence type="ECO:0000256" key="1">
    <source>
        <dbReference type="ARBA" id="ARBA00004394"/>
    </source>
</evidence>
<dbReference type="InterPro" id="IPR036034">
    <property type="entry name" value="PDZ_sf"/>
</dbReference>
<proteinExistence type="inferred from homology"/>
<evidence type="ECO:0000256" key="6">
    <source>
        <dbReference type="PIRSR" id="PIRSR607583-1"/>
    </source>
</evidence>
<evidence type="ECO:0000256" key="3">
    <source>
        <dbReference type="ARBA" id="ARBA00022737"/>
    </source>
</evidence>
<dbReference type="SUPFAM" id="SSF50156">
    <property type="entry name" value="PDZ domain-like"/>
    <property type="match status" value="2"/>
</dbReference>
<feature type="domain" description="PDZ GRASP-type" evidence="7">
    <location>
        <begin position="13"/>
        <end position="103"/>
    </location>
</feature>
<dbReference type="Pfam" id="PF04495">
    <property type="entry name" value="GRASP55_65"/>
    <property type="match status" value="1"/>
</dbReference>
<feature type="binding site" evidence="6">
    <location>
        <position position="101"/>
    </location>
    <ligand>
        <name>Zn(2+)</name>
        <dbReference type="ChEBI" id="CHEBI:29105"/>
    </ligand>
</feature>
<dbReference type="OrthoDB" id="3318at2759"/>
<evidence type="ECO:0000313" key="9">
    <source>
        <dbReference type="Proteomes" id="UP000274429"/>
    </source>
</evidence>
<accession>A0A0R3WUX9</accession>
<evidence type="ECO:0000256" key="4">
    <source>
        <dbReference type="ARBA" id="ARBA00023034"/>
    </source>
</evidence>
<dbReference type="AlphaFoldDB" id="A0A0R3WUX9"/>